<organism evidence="6 9">
    <name type="scientific">Butyricimonas virosa</name>
    <dbReference type="NCBI Taxonomy" id="544645"/>
    <lineage>
        <taxon>Bacteria</taxon>
        <taxon>Pseudomonadati</taxon>
        <taxon>Bacteroidota</taxon>
        <taxon>Bacteroidia</taxon>
        <taxon>Bacteroidales</taxon>
        <taxon>Odoribacteraceae</taxon>
        <taxon>Butyricimonas</taxon>
    </lineage>
</organism>
<proteinExistence type="predicted"/>
<evidence type="ECO:0000259" key="2">
    <source>
        <dbReference type="Pfam" id="PF16313"/>
    </source>
</evidence>
<evidence type="ECO:0000313" key="5">
    <source>
        <dbReference type="EMBL" id="QRO49219.1"/>
    </source>
</evidence>
<dbReference type="Proteomes" id="UP000654720">
    <property type="component" value="Chromosome"/>
</dbReference>
<dbReference type="AlphaFoldDB" id="A0A413IUH5"/>
<dbReference type="InterPro" id="IPR033413">
    <property type="entry name" value="DUF5117"/>
</dbReference>
<dbReference type="EMBL" id="QRPV01000006">
    <property type="protein sequence ID" value="RHM44368.1"/>
    <property type="molecule type" value="Genomic_DNA"/>
</dbReference>
<keyword evidence="1" id="KW-0732">Signal</keyword>
<dbReference type="Pfam" id="PF17162">
    <property type="entry name" value="DUF5118"/>
    <property type="match status" value="1"/>
</dbReference>
<dbReference type="RefSeq" id="WP_027202986.1">
    <property type="nucleotide sequence ID" value="NZ_CABJDM010000006.1"/>
</dbReference>
<dbReference type="InterPro" id="IPR033428">
    <property type="entry name" value="DUF5118"/>
</dbReference>
<feature type="domain" description="DUF5118" evidence="4">
    <location>
        <begin position="52"/>
        <end position="99"/>
    </location>
</feature>
<dbReference type="Gene3D" id="3.40.390.10">
    <property type="entry name" value="Collagenase (Catalytic Domain)"/>
    <property type="match status" value="1"/>
</dbReference>
<dbReference type="CDD" id="cd04276">
    <property type="entry name" value="ZnMc_MMP_like_2"/>
    <property type="match status" value="1"/>
</dbReference>
<dbReference type="Pfam" id="PF17148">
    <property type="entry name" value="DUF5117"/>
    <property type="match status" value="1"/>
</dbReference>
<dbReference type="PANTHER" id="PTHR38478:SF1">
    <property type="entry name" value="ZINC DEPENDENT METALLOPROTEASE DOMAIN LIPOPROTEIN"/>
    <property type="match status" value="1"/>
</dbReference>
<feature type="domain" description="EcxA zinc-binding" evidence="2">
    <location>
        <begin position="428"/>
        <end position="733"/>
    </location>
</feature>
<dbReference type="Proteomes" id="UP000286038">
    <property type="component" value="Unassembled WGS sequence"/>
</dbReference>
<evidence type="ECO:0000313" key="8">
    <source>
        <dbReference type="Proteomes" id="UP000286038"/>
    </source>
</evidence>
<dbReference type="Pfam" id="PF16313">
    <property type="entry name" value="DUF4953"/>
    <property type="match status" value="1"/>
</dbReference>
<evidence type="ECO:0000259" key="4">
    <source>
        <dbReference type="Pfam" id="PF17162"/>
    </source>
</evidence>
<dbReference type="EMBL" id="CP069450">
    <property type="protein sequence ID" value="QRO49219.1"/>
    <property type="molecule type" value="Genomic_DNA"/>
</dbReference>
<dbReference type="InterPro" id="IPR034032">
    <property type="entry name" value="Zn_MMP-like_bac"/>
</dbReference>
<dbReference type="GeneID" id="93098113"/>
<name>A0A413IUH5_9BACT</name>
<gene>
    <name evidence="7" type="ORF">DWZ68_07345</name>
    <name evidence="6" type="ORF">DXA50_01495</name>
    <name evidence="5" type="ORF">I6J59_15030</name>
</gene>
<evidence type="ECO:0000259" key="3">
    <source>
        <dbReference type="Pfam" id="PF17148"/>
    </source>
</evidence>
<dbReference type="Proteomes" id="UP000286063">
    <property type="component" value="Unassembled WGS sequence"/>
</dbReference>
<evidence type="ECO:0000313" key="10">
    <source>
        <dbReference type="Proteomes" id="UP000654720"/>
    </source>
</evidence>
<dbReference type="GO" id="GO:0008237">
    <property type="term" value="F:metallopeptidase activity"/>
    <property type="evidence" value="ECO:0007669"/>
    <property type="project" value="UniProtKB-KW"/>
</dbReference>
<feature type="chain" id="PRO_5044602414" evidence="1">
    <location>
        <begin position="22"/>
        <end position="851"/>
    </location>
</feature>
<reference evidence="5 10" key="2">
    <citation type="submission" date="2021-02" db="EMBL/GenBank/DDBJ databases">
        <title>FDA dAtabase for Regulatory Grade micrObial Sequences (FDA-ARGOS): Supporting development and validation of Infectious Disease Dx tests.</title>
        <authorList>
            <person name="Carlson P."/>
            <person name="Fischbach M."/>
            <person name="Hastie J."/>
            <person name="Bilen M."/>
            <person name="Cheng A."/>
            <person name="Tallon L."/>
            <person name="Sadzewicz L."/>
            <person name="Zhao X."/>
            <person name="Boylan J."/>
            <person name="Ott S."/>
            <person name="Bowen H."/>
            <person name="Vavikolanu K."/>
            <person name="Mehta A."/>
            <person name="Aluvathingal J."/>
            <person name="Nadendla S."/>
            <person name="Yan Y."/>
            <person name="Sichtig H."/>
        </authorList>
    </citation>
    <scope>NUCLEOTIDE SEQUENCE [LARGE SCALE GENOMIC DNA]</scope>
    <source>
        <strain evidence="5 10">FDAARGOS_1229</strain>
    </source>
</reference>
<keyword evidence="5" id="KW-0645">Protease</keyword>
<sequence>MKSIVYIITVLLCFSVTCVNASNSSWGKKKKKKAGTEKVESSDSTSKAASTSEYEKFMKDAVVKKGMFNVIKKKDKIYLEIPKAIMSRDFLISSRVSSTSRTWQIDPGTINRDPLLITFSCDENKVYIHFPHLDYVCKESSEMYEAYKRHSNPPIWKAFKIEVMSKDSSSCVIDATPLFLSSIAEFSPFPDLPAEVRMMIPFGGSFQSDRSKIEEFKAFEDNIIVKSMMTYTTDKEGPLTTIEARNIIILPEIPMVPRYADERIGFFEESRKLFDEHHDRLQQYGIINRWDLQPKDMDKYLAGELVEPVKPIVWYVDPAIPEKWRKYVKLGIADWNIAFEAIGFKNAIVVKDYPTDDPNFDPDDIHYNCYRFVASTRENSMGPSWIDPRSGEILCGDVISWYGVVTLLNKWRMIQTGAVDPSVRCPVMTDENMGEAMRYVAAHEIGHTLGLMHNFGASAAYPVEKLRDPEFTQKYGTTPSIMDYARFNYVAQPGDLEKGVKLTPPLIGEYDKFAIKYGYQVLPNVKSADDEKEILRGWVREQIGNKMCFYGKQVFQFNFDPRSMAEDLGDDVVKANTYGLKNLKYVAANFVDWMAVNDEGYAAVESTYKEIIGQFVRFMDHAMVSVGGMYINPKYYGDPEPLYQYVPKAKQIAALKFVLKNLNELQDWIINDKITAIIGPTAKHYVAQTQFFNEMLTRETLGRLQINEVDGKNVFTLDEYLGIIFDEMFTKKTGNLQLADMAFQNSFVENLTGYMDKGEFKSAGSNSLREWLNETTCSCHAYCESHHSFDAVDALGEIVLSPRIDKSNKRPIVMKYLRKTYNTAKSRMNTGNDKTREHYRLLVLKLNYLFD</sequence>
<feature type="signal peptide" evidence="1">
    <location>
        <begin position="1"/>
        <end position="21"/>
    </location>
</feature>
<keyword evidence="10" id="KW-1185">Reference proteome</keyword>
<dbReference type="PANTHER" id="PTHR38478">
    <property type="entry name" value="PEPTIDASE M1A AND M12B"/>
    <property type="match status" value="1"/>
</dbReference>
<dbReference type="InterPro" id="IPR024079">
    <property type="entry name" value="MetalloPept_cat_dom_sf"/>
</dbReference>
<dbReference type="InterPro" id="IPR032534">
    <property type="entry name" value="EcxA_zinc-bd"/>
</dbReference>
<evidence type="ECO:0000313" key="9">
    <source>
        <dbReference type="Proteomes" id="UP000286063"/>
    </source>
</evidence>
<feature type="domain" description="DUF5117" evidence="3">
    <location>
        <begin position="116"/>
        <end position="295"/>
    </location>
</feature>
<dbReference type="SUPFAM" id="SSF55486">
    <property type="entry name" value="Metalloproteases ('zincins'), catalytic domain"/>
    <property type="match status" value="1"/>
</dbReference>
<reference evidence="8 9" key="1">
    <citation type="submission" date="2018-08" db="EMBL/GenBank/DDBJ databases">
        <title>A genome reference for cultivated species of the human gut microbiota.</title>
        <authorList>
            <person name="Zou Y."/>
            <person name="Xue W."/>
            <person name="Luo G."/>
        </authorList>
    </citation>
    <scope>NUCLEOTIDE SEQUENCE [LARGE SCALE GENOMIC DNA]</scope>
    <source>
        <strain evidence="7 8">AF34-33</strain>
        <strain evidence="6 9">OF02-7</strain>
    </source>
</reference>
<dbReference type="EMBL" id="QSCR01000001">
    <property type="protein sequence ID" value="RGY21544.1"/>
    <property type="molecule type" value="Genomic_DNA"/>
</dbReference>
<accession>A0A413IUH5</accession>
<evidence type="ECO:0000256" key="1">
    <source>
        <dbReference type="SAM" id="SignalP"/>
    </source>
</evidence>
<dbReference type="OrthoDB" id="9776599at2"/>
<evidence type="ECO:0000313" key="6">
    <source>
        <dbReference type="EMBL" id="RGY21544.1"/>
    </source>
</evidence>
<keyword evidence="5" id="KW-0378">Hydrolase</keyword>
<keyword evidence="5" id="KW-0482">Metalloprotease</keyword>
<protein>
    <submittedName>
        <fullName evidence="6">DUF5117 domain-containing protein</fullName>
    </submittedName>
    <submittedName>
        <fullName evidence="5">Zinc-dependent metalloprotease</fullName>
    </submittedName>
</protein>
<evidence type="ECO:0000313" key="7">
    <source>
        <dbReference type="EMBL" id="RHM44368.1"/>
    </source>
</evidence>